<evidence type="ECO:0000256" key="5">
    <source>
        <dbReference type="ARBA" id="ARBA00023136"/>
    </source>
</evidence>
<sequence>MRKGFTLVELIFVIVIIGILAAAAIPRFQNLKQHAEANNVIKTVMDSASAVPAAAVNKKDLENNNSFQLKDILTLKSGNWRLADSKNTYYYVDNNGTDYNVSLIEFNLTARTVTVGIDCTKFADEKSREFCTEELNATEYNQTITF</sequence>
<accession>A0A1I5R1B1</accession>
<dbReference type="RefSeq" id="WP_092912774.1">
    <property type="nucleotide sequence ID" value="NZ_FOXB01000024.1"/>
</dbReference>
<gene>
    <name evidence="7" type="ORF">SAMN05216234_1242</name>
</gene>
<protein>
    <submittedName>
        <fullName evidence="7">Prepilin-type N-terminal cleavage/methylation domain-containing protein</fullName>
    </submittedName>
</protein>
<keyword evidence="2" id="KW-0488">Methylation</keyword>
<evidence type="ECO:0000256" key="2">
    <source>
        <dbReference type="ARBA" id="ARBA00022481"/>
    </source>
</evidence>
<dbReference type="Proteomes" id="UP000199227">
    <property type="component" value="Unassembled WGS sequence"/>
</dbReference>
<evidence type="ECO:0000313" key="8">
    <source>
        <dbReference type="Proteomes" id="UP000199227"/>
    </source>
</evidence>
<organism evidence="7 8">
    <name type="scientific">Hydrogenimonas thermophila</name>
    <dbReference type="NCBI Taxonomy" id="223786"/>
    <lineage>
        <taxon>Bacteria</taxon>
        <taxon>Pseudomonadati</taxon>
        <taxon>Campylobacterota</taxon>
        <taxon>Epsilonproteobacteria</taxon>
        <taxon>Campylobacterales</taxon>
        <taxon>Hydrogenimonadaceae</taxon>
        <taxon>Hydrogenimonas</taxon>
    </lineage>
</organism>
<keyword evidence="4 6" id="KW-1133">Transmembrane helix</keyword>
<evidence type="ECO:0000313" key="7">
    <source>
        <dbReference type="EMBL" id="SFP52308.1"/>
    </source>
</evidence>
<dbReference type="NCBIfam" id="TIGR02532">
    <property type="entry name" value="IV_pilin_GFxxxE"/>
    <property type="match status" value="1"/>
</dbReference>
<dbReference type="OrthoDB" id="5349145at2"/>
<keyword evidence="8" id="KW-1185">Reference proteome</keyword>
<evidence type="ECO:0000256" key="6">
    <source>
        <dbReference type="SAM" id="Phobius"/>
    </source>
</evidence>
<comment type="subcellular location">
    <subcellularLocation>
        <location evidence="1">Membrane</location>
        <topology evidence="1">Single-pass membrane protein</topology>
    </subcellularLocation>
</comment>
<evidence type="ECO:0000256" key="3">
    <source>
        <dbReference type="ARBA" id="ARBA00022692"/>
    </source>
</evidence>
<dbReference type="Pfam" id="PF07963">
    <property type="entry name" value="N_methyl"/>
    <property type="match status" value="1"/>
</dbReference>
<name>A0A1I5R1B1_9BACT</name>
<proteinExistence type="predicted"/>
<dbReference type="STRING" id="223786.SAMN05216234_1242"/>
<dbReference type="GO" id="GO:0016020">
    <property type="term" value="C:membrane"/>
    <property type="evidence" value="ECO:0007669"/>
    <property type="project" value="UniProtKB-SubCell"/>
</dbReference>
<evidence type="ECO:0000256" key="4">
    <source>
        <dbReference type="ARBA" id="ARBA00022989"/>
    </source>
</evidence>
<evidence type="ECO:0000256" key="1">
    <source>
        <dbReference type="ARBA" id="ARBA00004167"/>
    </source>
</evidence>
<keyword evidence="3 6" id="KW-0812">Transmembrane</keyword>
<dbReference type="PANTHER" id="PTHR30093">
    <property type="entry name" value="GENERAL SECRETION PATHWAY PROTEIN G"/>
    <property type="match status" value="1"/>
</dbReference>
<dbReference type="AlphaFoldDB" id="A0A1I5R1B1"/>
<dbReference type="InterPro" id="IPR012902">
    <property type="entry name" value="N_methyl_site"/>
</dbReference>
<feature type="transmembrane region" description="Helical" evidence="6">
    <location>
        <begin position="6"/>
        <end position="25"/>
    </location>
</feature>
<dbReference type="PANTHER" id="PTHR30093:SF44">
    <property type="entry name" value="TYPE II SECRETION SYSTEM CORE PROTEIN G"/>
    <property type="match status" value="1"/>
</dbReference>
<dbReference type="InterPro" id="IPR045584">
    <property type="entry name" value="Pilin-like"/>
</dbReference>
<keyword evidence="5 6" id="KW-0472">Membrane</keyword>
<reference evidence="7 8" key="1">
    <citation type="submission" date="2016-10" db="EMBL/GenBank/DDBJ databases">
        <authorList>
            <person name="de Groot N.N."/>
        </authorList>
    </citation>
    <scope>NUCLEOTIDE SEQUENCE [LARGE SCALE GENOMIC DNA]</scope>
    <source>
        <strain evidence="7 8">EP1-55-1</strain>
    </source>
</reference>
<dbReference type="Gene3D" id="3.30.700.10">
    <property type="entry name" value="Glycoprotein, Type 4 Pilin"/>
    <property type="match status" value="1"/>
</dbReference>
<dbReference type="EMBL" id="FOXB01000024">
    <property type="protein sequence ID" value="SFP52308.1"/>
    <property type="molecule type" value="Genomic_DNA"/>
</dbReference>
<dbReference type="PROSITE" id="PS00409">
    <property type="entry name" value="PROKAR_NTER_METHYL"/>
    <property type="match status" value="1"/>
</dbReference>
<dbReference type="SUPFAM" id="SSF54523">
    <property type="entry name" value="Pili subunits"/>
    <property type="match status" value="1"/>
</dbReference>